<dbReference type="Proteomes" id="UP000199473">
    <property type="component" value="Unassembled WGS sequence"/>
</dbReference>
<accession>A0A1I4FDP7</accession>
<protein>
    <submittedName>
        <fullName evidence="1">Uncharacterized protein</fullName>
    </submittedName>
</protein>
<proteinExistence type="predicted"/>
<evidence type="ECO:0000313" key="1">
    <source>
        <dbReference type="EMBL" id="SFL16072.1"/>
    </source>
</evidence>
<dbReference type="STRING" id="1123062.SAMN02745775_1308"/>
<name>A0A1I4FDP7_9PROT</name>
<dbReference type="EMBL" id="FOSQ01000030">
    <property type="protein sequence ID" value="SFL16072.1"/>
    <property type="molecule type" value="Genomic_DNA"/>
</dbReference>
<keyword evidence="2" id="KW-1185">Reference proteome</keyword>
<gene>
    <name evidence="1" type="ORF">SAMN02745775_1308</name>
</gene>
<evidence type="ECO:0000313" key="2">
    <source>
        <dbReference type="Proteomes" id="UP000199473"/>
    </source>
</evidence>
<dbReference type="AlphaFoldDB" id="A0A1I4FDP7"/>
<reference evidence="1 2" key="1">
    <citation type="submission" date="2016-10" db="EMBL/GenBank/DDBJ databases">
        <authorList>
            <person name="de Groot N.N."/>
        </authorList>
    </citation>
    <scope>NUCLEOTIDE SEQUENCE [LARGE SCALE GENOMIC DNA]</scope>
    <source>
        <strain evidence="1 2">DSM 19981</strain>
    </source>
</reference>
<organism evidence="1 2">
    <name type="scientific">Falsiroseomonas stagni DSM 19981</name>
    <dbReference type="NCBI Taxonomy" id="1123062"/>
    <lineage>
        <taxon>Bacteria</taxon>
        <taxon>Pseudomonadati</taxon>
        <taxon>Pseudomonadota</taxon>
        <taxon>Alphaproteobacteria</taxon>
        <taxon>Acetobacterales</taxon>
        <taxon>Roseomonadaceae</taxon>
        <taxon>Falsiroseomonas</taxon>
    </lineage>
</organism>
<sequence>MPAPLTVLEALLKAEASLTAELEAQLPARPATDRRAYESFIPSPEVIAIARLFFMLEEAGVSDEGTFRSFAQLHNDRINNLLEDPDYLKRWGLRADRIARAYAEPGPLDQDALNFVRHGAMALSGSAIARFLVEFCGKSEVFDALALLAELGAFEKLPGAHNATLYRTTGRLERAYRNYLLTVAAHLAPDPDPAPEDRSR</sequence>